<protein>
    <submittedName>
        <fullName evidence="2">DUF1302 domain-containing protein</fullName>
    </submittedName>
</protein>
<evidence type="ECO:0000256" key="1">
    <source>
        <dbReference type="SAM" id="SignalP"/>
    </source>
</evidence>
<evidence type="ECO:0000313" key="2">
    <source>
        <dbReference type="EMBL" id="AWB67666.1"/>
    </source>
</evidence>
<proteinExistence type="predicted"/>
<keyword evidence="1" id="KW-0732">Signal</keyword>
<dbReference type="RefSeq" id="WP_108603735.1">
    <property type="nucleotide sequence ID" value="NZ_CP026604.1"/>
</dbReference>
<gene>
    <name evidence="2" type="ORF">C2869_15010</name>
</gene>
<feature type="chain" id="PRO_5015485447" evidence="1">
    <location>
        <begin position="32"/>
        <end position="671"/>
    </location>
</feature>
<keyword evidence="3" id="KW-1185">Reference proteome</keyword>
<name>A0A2S0VTX2_9ALTE</name>
<dbReference type="AlphaFoldDB" id="A0A2S0VTX2"/>
<dbReference type="Pfam" id="PF06980">
    <property type="entry name" value="DUF1302"/>
    <property type="match status" value="1"/>
</dbReference>
<sequence>MKRKATQALNACKVSLLASAVTLALSSQVHAVEFELGDVTVNFDSTFSFGTSYRVEDRDFDLIGKNNHPRFNWQGYSLSNPIYTNRDIWPQAGAFSANGDLGNLNHDPGDAFSTLFKGTHELDINAGDFGFFTRFMYFYDDAAQGKKAWSNPLTGTTYDICADPEAKEQVCQDFRLLDAFVYADFTIGDDIPVSVRLGDQVVSWGESTLISHGINSINPVDIARLKAPGAELKEAFIPVGMLWASLGLTDSVSLDFFYQYEWKKTILPAPGSYFSTNDFAGDGGYQNNVQLGFTQNPDMNAAYVASVINGLAQVAPQSLPSALIGLARSVAVVGNNTDVEPDDGGQYGLKLSIYSEDLNDTEFSFYHMNYHSRRPLISGRASNFGSQSITEDVQTVLTKGVKADALHELDVFTQAILEYPEDIKLYGFSFNTSIGETALAGEIAYRQDEPLQIDDVELLYAGMPEQLANAGLPGAESLAGISQIEGTQPGDIARGYLLFDTTQIQATVTHLFGPTLGADSLALLGEAGYVMIDDFPDTLDIHLNGPGTSRIGVDDFKQGLRADLAGGEETNPFPTESAWGYRMVGKLTYNNVAGMFNVSPRVIFSHDVKGITPDPMFLFVEDRKSASFGVSAEYQNKITADLSYNAFWGGVGTTNNFADRDYVSFSIKYSI</sequence>
<dbReference type="EMBL" id="CP026604">
    <property type="protein sequence ID" value="AWB67666.1"/>
    <property type="molecule type" value="Genomic_DNA"/>
</dbReference>
<accession>A0A2S0VTX2</accession>
<organism evidence="2 3">
    <name type="scientific">Saccharobesus litoralis</name>
    <dbReference type="NCBI Taxonomy" id="2172099"/>
    <lineage>
        <taxon>Bacteria</taxon>
        <taxon>Pseudomonadati</taxon>
        <taxon>Pseudomonadota</taxon>
        <taxon>Gammaproteobacteria</taxon>
        <taxon>Alteromonadales</taxon>
        <taxon>Alteromonadaceae</taxon>
        <taxon>Saccharobesus</taxon>
    </lineage>
</organism>
<dbReference type="InterPro" id="IPR010727">
    <property type="entry name" value="DUF1302"/>
</dbReference>
<dbReference type="OrthoDB" id="7000272at2"/>
<dbReference type="Proteomes" id="UP000244441">
    <property type="component" value="Chromosome"/>
</dbReference>
<evidence type="ECO:0000313" key="3">
    <source>
        <dbReference type="Proteomes" id="UP000244441"/>
    </source>
</evidence>
<dbReference type="KEGG" id="cate:C2869_15010"/>
<reference evidence="2 3" key="1">
    <citation type="submission" date="2018-01" db="EMBL/GenBank/DDBJ databases">
        <title>Genome sequence of a Cantenovulum-like bacteria.</title>
        <authorList>
            <person name="Tan W.R."/>
            <person name="Lau N.-S."/>
            <person name="Go F."/>
            <person name="Amirul A.-A.A."/>
        </authorList>
    </citation>
    <scope>NUCLEOTIDE SEQUENCE [LARGE SCALE GENOMIC DNA]</scope>
    <source>
        <strain evidence="2 3">CCB-QB4</strain>
    </source>
</reference>
<feature type="signal peptide" evidence="1">
    <location>
        <begin position="1"/>
        <end position="31"/>
    </location>
</feature>